<keyword evidence="1 2" id="KW-0694">RNA-binding</keyword>
<evidence type="ECO:0000256" key="2">
    <source>
        <dbReference type="PROSITE-ProRule" id="PRU00176"/>
    </source>
</evidence>
<proteinExistence type="predicted"/>
<dbReference type="EMBL" id="JACMSC010000004">
    <property type="protein sequence ID" value="KAG6526694.1"/>
    <property type="molecule type" value="Genomic_DNA"/>
</dbReference>
<evidence type="ECO:0000259" key="4">
    <source>
        <dbReference type="PROSITE" id="PS50102"/>
    </source>
</evidence>
<dbReference type="Pfam" id="PF00076">
    <property type="entry name" value="RRM_1"/>
    <property type="match status" value="1"/>
</dbReference>
<feature type="domain" description="RRM" evidence="4">
    <location>
        <begin position="143"/>
        <end position="221"/>
    </location>
</feature>
<evidence type="ECO:0000313" key="5">
    <source>
        <dbReference type="EMBL" id="KAG6526694.1"/>
    </source>
</evidence>
<evidence type="ECO:0000256" key="3">
    <source>
        <dbReference type="SAM" id="MobiDB-lite"/>
    </source>
</evidence>
<dbReference type="AlphaFoldDB" id="A0A8J5LVJ6"/>
<dbReference type="SMART" id="SM00360">
    <property type="entry name" value="RRM"/>
    <property type="match status" value="1"/>
</dbReference>
<dbReference type="InterPro" id="IPR012677">
    <property type="entry name" value="Nucleotide-bd_a/b_plait_sf"/>
</dbReference>
<gene>
    <name evidence="5" type="ORF">ZIOFF_016695</name>
</gene>
<dbReference type="Gene3D" id="3.30.70.330">
    <property type="match status" value="1"/>
</dbReference>
<dbReference type="PROSITE" id="PS50102">
    <property type="entry name" value="RRM"/>
    <property type="match status" value="1"/>
</dbReference>
<dbReference type="InterPro" id="IPR035979">
    <property type="entry name" value="RBD_domain_sf"/>
</dbReference>
<comment type="caution">
    <text evidence="5">The sequence shown here is derived from an EMBL/GenBank/DDBJ whole genome shotgun (WGS) entry which is preliminary data.</text>
</comment>
<organism evidence="5 6">
    <name type="scientific">Zingiber officinale</name>
    <name type="common">Ginger</name>
    <name type="synonym">Amomum zingiber</name>
    <dbReference type="NCBI Taxonomy" id="94328"/>
    <lineage>
        <taxon>Eukaryota</taxon>
        <taxon>Viridiplantae</taxon>
        <taxon>Streptophyta</taxon>
        <taxon>Embryophyta</taxon>
        <taxon>Tracheophyta</taxon>
        <taxon>Spermatophyta</taxon>
        <taxon>Magnoliopsida</taxon>
        <taxon>Liliopsida</taxon>
        <taxon>Zingiberales</taxon>
        <taxon>Zingiberaceae</taxon>
        <taxon>Zingiber</taxon>
    </lineage>
</organism>
<dbReference type="GO" id="GO:0003723">
    <property type="term" value="F:RNA binding"/>
    <property type="evidence" value="ECO:0007669"/>
    <property type="project" value="UniProtKB-UniRule"/>
</dbReference>
<sequence length="227" mass="26554">MEGKSDHFSEFIKTISSRCYVIPNRYPCAFYRRRRRRPPASKSSTPDVRRRPYSADHRRALLPAPTVAPPTTTPTQLTSDPPRPPFYSGDRRCHYRSFPIKDSFCQWNRLRRSRKPETMWSNTILRRVIHPGRAFFSHREYSSKIFVSRLSFYTTDDELRNTFSQFGQIKEARLIRDPRTNRPKGYGFVEYSTDAEAEKAIKSMDGKIYGGRLIFVEHAKSESTGET</sequence>
<feature type="region of interest" description="Disordered" evidence="3">
    <location>
        <begin position="33"/>
        <end position="83"/>
    </location>
</feature>
<evidence type="ECO:0000313" key="6">
    <source>
        <dbReference type="Proteomes" id="UP000734854"/>
    </source>
</evidence>
<dbReference type="InterPro" id="IPR000504">
    <property type="entry name" value="RRM_dom"/>
</dbReference>
<dbReference type="SUPFAM" id="SSF54928">
    <property type="entry name" value="RNA-binding domain, RBD"/>
    <property type="match status" value="1"/>
</dbReference>
<name>A0A8J5LVJ6_ZINOF</name>
<feature type="compositionally biased region" description="Basic and acidic residues" evidence="3">
    <location>
        <begin position="47"/>
        <end position="59"/>
    </location>
</feature>
<dbReference type="InterPro" id="IPR052462">
    <property type="entry name" value="SLIRP/GR-RBP-like"/>
</dbReference>
<keyword evidence="6" id="KW-1185">Reference proteome</keyword>
<reference evidence="5 6" key="1">
    <citation type="submission" date="2020-08" db="EMBL/GenBank/DDBJ databases">
        <title>Plant Genome Project.</title>
        <authorList>
            <person name="Zhang R.-G."/>
        </authorList>
    </citation>
    <scope>NUCLEOTIDE SEQUENCE [LARGE SCALE GENOMIC DNA]</scope>
    <source>
        <tissue evidence="5">Rhizome</tissue>
    </source>
</reference>
<protein>
    <recommendedName>
        <fullName evidence="4">RRM domain-containing protein</fullName>
    </recommendedName>
</protein>
<dbReference type="Proteomes" id="UP000734854">
    <property type="component" value="Unassembled WGS sequence"/>
</dbReference>
<evidence type="ECO:0000256" key="1">
    <source>
        <dbReference type="ARBA" id="ARBA00022884"/>
    </source>
</evidence>
<dbReference type="PANTHER" id="PTHR48027">
    <property type="entry name" value="HETEROGENEOUS NUCLEAR RIBONUCLEOPROTEIN 87F-RELATED"/>
    <property type="match status" value="1"/>
</dbReference>
<accession>A0A8J5LVJ6</accession>